<dbReference type="KEGG" id="nwr:E3U44_07450"/>
<keyword evidence="5 7" id="KW-0472">Membrane</keyword>
<protein>
    <submittedName>
        <fullName evidence="10">FtsX-like permease family protein</fullName>
    </submittedName>
</protein>
<evidence type="ECO:0000256" key="3">
    <source>
        <dbReference type="ARBA" id="ARBA00022692"/>
    </source>
</evidence>
<keyword evidence="3 7" id="KW-0812">Transmembrane</keyword>
<evidence type="ECO:0000256" key="6">
    <source>
        <dbReference type="ARBA" id="ARBA00038076"/>
    </source>
</evidence>
<keyword evidence="2" id="KW-1003">Cell membrane</keyword>
<feature type="domain" description="MacB-like periplasmic core" evidence="9">
    <location>
        <begin position="21"/>
        <end position="241"/>
    </location>
</feature>
<reference evidence="10 11" key="1">
    <citation type="submission" date="2019-03" db="EMBL/GenBank/DDBJ databases">
        <title>The genome sequence of Nitrosococcus wardiae strain D1FHST reveals the archetypal metabolic capacity of ammonia-oxidizing Gammaproteobacteria.</title>
        <authorList>
            <person name="Wang L."/>
            <person name="Lim C.K."/>
            <person name="Hanson T.E."/>
            <person name="Dang H."/>
            <person name="Klotz M.G."/>
        </authorList>
    </citation>
    <scope>NUCLEOTIDE SEQUENCE [LARGE SCALE GENOMIC DNA]</scope>
    <source>
        <strain evidence="10 11">D1FHS</strain>
    </source>
</reference>
<evidence type="ECO:0000313" key="10">
    <source>
        <dbReference type="EMBL" id="QBQ54363.1"/>
    </source>
</evidence>
<gene>
    <name evidence="10" type="ORF">E3U44_07450</name>
</gene>
<evidence type="ECO:0000256" key="4">
    <source>
        <dbReference type="ARBA" id="ARBA00022989"/>
    </source>
</evidence>
<proteinExistence type="inferred from homology"/>
<feature type="transmembrane region" description="Helical" evidence="7">
    <location>
        <begin position="21"/>
        <end position="42"/>
    </location>
</feature>
<evidence type="ECO:0000256" key="2">
    <source>
        <dbReference type="ARBA" id="ARBA00022475"/>
    </source>
</evidence>
<sequence length="401" mass="42856">MSFRDGLWFAAAALRGHRLRTGLMLLAMAIGVASVVVLTALGEGARAYVEGRFTSLGTHLLIVLPGRSETKGGPPPLLGETPRDLTLDDALALHRSPAVDKVAPLVLGNAPVAWKQRDRDALVLGSTADLLPVRHLTLAQGQFLPETDPRRSPPVCVLGAKLRQELFGPSPALGEWVRLGEYRFRVIGILAEQGRSIGVDLDEVVIIPVASAQRVFDAPSLFRILISASSREMLAHTKQDILDIIRSRHEGEDDITVITQDAVLATFDRILQALTLVVAGIAAISLIVAGILIMNVMLVAVTQRTTEIGLLKALGASSHTVLSLFLMEAGLLSLFGACLGLAVGQGTSWLFRQLVPEFPVQAPRWAVASALGIALVTSLLFALLPARRAAQLDPVQALSQH</sequence>
<comment type="similarity">
    <text evidence="6">Belongs to the ABC-4 integral membrane protein family.</text>
</comment>
<evidence type="ECO:0000313" key="11">
    <source>
        <dbReference type="Proteomes" id="UP000294325"/>
    </source>
</evidence>
<keyword evidence="11" id="KW-1185">Reference proteome</keyword>
<evidence type="ECO:0000256" key="7">
    <source>
        <dbReference type="SAM" id="Phobius"/>
    </source>
</evidence>
<feature type="domain" description="ABC3 transporter permease C-terminal" evidence="8">
    <location>
        <begin position="281"/>
        <end position="394"/>
    </location>
</feature>
<dbReference type="Proteomes" id="UP000294325">
    <property type="component" value="Chromosome"/>
</dbReference>
<dbReference type="AlphaFoldDB" id="A0A4P7BWD7"/>
<evidence type="ECO:0000256" key="1">
    <source>
        <dbReference type="ARBA" id="ARBA00004651"/>
    </source>
</evidence>
<dbReference type="Pfam" id="PF02687">
    <property type="entry name" value="FtsX"/>
    <property type="match status" value="1"/>
</dbReference>
<comment type="subcellular location">
    <subcellularLocation>
        <location evidence="1">Cell membrane</location>
        <topology evidence="1">Multi-pass membrane protein</topology>
    </subcellularLocation>
</comment>
<name>A0A4P7BWD7_9GAMM</name>
<dbReference type="RefSeq" id="WP_134357556.1">
    <property type="nucleotide sequence ID" value="NZ_CP038033.1"/>
</dbReference>
<feature type="transmembrane region" description="Helical" evidence="7">
    <location>
        <begin position="321"/>
        <end position="345"/>
    </location>
</feature>
<dbReference type="PANTHER" id="PTHR30572:SF4">
    <property type="entry name" value="ABC TRANSPORTER PERMEASE YTRF"/>
    <property type="match status" value="1"/>
</dbReference>
<accession>A0A4P7BWD7</accession>
<dbReference type="InterPro" id="IPR025857">
    <property type="entry name" value="MacB_PCD"/>
</dbReference>
<evidence type="ECO:0000256" key="5">
    <source>
        <dbReference type="ARBA" id="ARBA00023136"/>
    </source>
</evidence>
<dbReference type="PANTHER" id="PTHR30572">
    <property type="entry name" value="MEMBRANE COMPONENT OF TRANSPORTER-RELATED"/>
    <property type="match status" value="1"/>
</dbReference>
<dbReference type="GO" id="GO:0005886">
    <property type="term" value="C:plasma membrane"/>
    <property type="evidence" value="ECO:0007669"/>
    <property type="project" value="UniProtKB-SubCell"/>
</dbReference>
<dbReference type="InterPro" id="IPR050250">
    <property type="entry name" value="Macrolide_Exporter_MacB"/>
</dbReference>
<evidence type="ECO:0000259" key="9">
    <source>
        <dbReference type="Pfam" id="PF12704"/>
    </source>
</evidence>
<keyword evidence="4 7" id="KW-1133">Transmembrane helix</keyword>
<dbReference type="OrthoDB" id="9770036at2"/>
<evidence type="ECO:0000259" key="8">
    <source>
        <dbReference type="Pfam" id="PF02687"/>
    </source>
</evidence>
<dbReference type="InterPro" id="IPR003838">
    <property type="entry name" value="ABC3_permease_C"/>
</dbReference>
<dbReference type="EMBL" id="CP038033">
    <property type="protein sequence ID" value="QBQ54363.1"/>
    <property type="molecule type" value="Genomic_DNA"/>
</dbReference>
<organism evidence="10 11">
    <name type="scientific">Nitrosococcus wardiae</name>
    <dbReference type="NCBI Taxonomy" id="1814290"/>
    <lineage>
        <taxon>Bacteria</taxon>
        <taxon>Pseudomonadati</taxon>
        <taxon>Pseudomonadota</taxon>
        <taxon>Gammaproteobacteria</taxon>
        <taxon>Chromatiales</taxon>
        <taxon>Chromatiaceae</taxon>
        <taxon>Nitrosococcus</taxon>
    </lineage>
</organism>
<feature type="transmembrane region" description="Helical" evidence="7">
    <location>
        <begin position="365"/>
        <end position="384"/>
    </location>
</feature>
<dbReference type="GO" id="GO:0022857">
    <property type="term" value="F:transmembrane transporter activity"/>
    <property type="evidence" value="ECO:0007669"/>
    <property type="project" value="TreeGrafter"/>
</dbReference>
<feature type="transmembrane region" description="Helical" evidence="7">
    <location>
        <begin position="273"/>
        <end position="300"/>
    </location>
</feature>
<dbReference type="Pfam" id="PF12704">
    <property type="entry name" value="MacB_PCD"/>
    <property type="match status" value="1"/>
</dbReference>